<organism evidence="1 2">
    <name type="scientific">Vibrio scophthalmi</name>
    <dbReference type="NCBI Taxonomy" id="45658"/>
    <lineage>
        <taxon>Bacteria</taxon>
        <taxon>Pseudomonadati</taxon>
        <taxon>Pseudomonadota</taxon>
        <taxon>Gammaproteobacteria</taxon>
        <taxon>Vibrionales</taxon>
        <taxon>Vibrionaceae</taxon>
        <taxon>Vibrio</taxon>
    </lineage>
</organism>
<name>A0A1E3WEX1_9VIBR</name>
<comment type="caution">
    <text evidence="1">The sequence shown here is derived from an EMBL/GenBank/DDBJ whole genome shotgun (WGS) entry which is preliminary data.</text>
</comment>
<dbReference type="Proteomes" id="UP000095131">
    <property type="component" value="Unassembled WGS sequence"/>
</dbReference>
<evidence type="ECO:0000313" key="2">
    <source>
        <dbReference type="Proteomes" id="UP000095131"/>
    </source>
</evidence>
<gene>
    <name evidence="1" type="ORF">VSF3289_03457</name>
</gene>
<protein>
    <submittedName>
        <fullName evidence="1">Uncharacterized protein</fullName>
    </submittedName>
</protein>
<reference evidence="1 2" key="1">
    <citation type="submission" date="2016-08" db="EMBL/GenBank/DDBJ databases">
        <title>Genome sequencing of Vibrio scophthalmi strain FP3289, an isolated from Paralichthys olivaceus.</title>
        <authorList>
            <person name="Han H.-J."/>
        </authorList>
    </citation>
    <scope>NUCLEOTIDE SEQUENCE [LARGE SCALE GENOMIC DNA]</scope>
    <source>
        <strain evidence="1 2">FP3289</strain>
    </source>
</reference>
<proteinExistence type="predicted"/>
<dbReference type="EMBL" id="MDCJ01000007">
    <property type="protein sequence ID" value="ODS04326.1"/>
    <property type="molecule type" value="Genomic_DNA"/>
</dbReference>
<sequence length="55" mass="5977">MGLSVVRKGAMCGKIWGNKIVAEPNKKAQTLRGLLIGGIDIFCLVERFLFGVNLT</sequence>
<dbReference type="AlphaFoldDB" id="A0A1E3WEX1"/>
<accession>A0A1E3WEX1</accession>
<evidence type="ECO:0000313" key="1">
    <source>
        <dbReference type="EMBL" id="ODS04326.1"/>
    </source>
</evidence>